<evidence type="ECO:0000259" key="2">
    <source>
        <dbReference type="Pfam" id="PF04773"/>
    </source>
</evidence>
<dbReference type="PANTHER" id="PTHR38731">
    <property type="entry name" value="LIPL45-RELATED LIPOPROTEIN-RELATED"/>
    <property type="match status" value="1"/>
</dbReference>
<dbReference type="Proteomes" id="UP000288892">
    <property type="component" value="Unassembled WGS sequence"/>
</dbReference>
<dbReference type="Gene3D" id="2.60.120.1440">
    <property type="match status" value="1"/>
</dbReference>
<accession>A0A444JG53</accession>
<dbReference type="EMBL" id="MTKS01000044">
    <property type="protein sequence ID" value="RWX52062.1"/>
    <property type="molecule type" value="Genomic_DNA"/>
</dbReference>
<gene>
    <name evidence="3" type="ORF">VU01_10446</name>
</gene>
<proteinExistence type="predicted"/>
<protein>
    <submittedName>
        <fullName evidence="3">FecR family protein</fullName>
    </submittedName>
</protein>
<evidence type="ECO:0000313" key="3">
    <source>
        <dbReference type="EMBL" id="RWX52062.1"/>
    </source>
</evidence>
<dbReference type="PANTHER" id="PTHR38731:SF1">
    <property type="entry name" value="FECR PROTEIN DOMAIN-CONTAINING PROTEIN"/>
    <property type="match status" value="1"/>
</dbReference>
<name>A0A444JG53_9BACT</name>
<feature type="signal peptide" evidence="1">
    <location>
        <begin position="1"/>
        <end position="26"/>
    </location>
</feature>
<comment type="caution">
    <text evidence="3">The sequence shown here is derived from an EMBL/GenBank/DDBJ whole genome shotgun (WGS) entry which is preliminary data.</text>
</comment>
<reference evidence="3 4" key="1">
    <citation type="submission" date="2017-01" db="EMBL/GenBank/DDBJ databases">
        <title>The cable genome- insights into the physiology and evolution of filamentous bacteria capable of sulfide oxidation via long distance electron transfer.</title>
        <authorList>
            <person name="Schreiber L."/>
            <person name="Bjerg J.T."/>
            <person name="Boggild A."/>
            <person name="Van De Vossenberg J."/>
            <person name="Meysman F."/>
            <person name="Nielsen L.P."/>
            <person name="Schramm A."/>
            <person name="Kjeldsen K.U."/>
        </authorList>
    </citation>
    <scope>NUCLEOTIDE SEQUENCE [LARGE SCALE GENOMIC DNA]</scope>
    <source>
        <strain evidence="3">A5</strain>
    </source>
</reference>
<feature type="domain" description="FecR protein" evidence="2">
    <location>
        <begin position="101"/>
        <end position="183"/>
    </location>
</feature>
<evidence type="ECO:0000313" key="4">
    <source>
        <dbReference type="Proteomes" id="UP000288892"/>
    </source>
</evidence>
<evidence type="ECO:0000256" key="1">
    <source>
        <dbReference type="SAM" id="SignalP"/>
    </source>
</evidence>
<keyword evidence="4" id="KW-1185">Reference proteome</keyword>
<feature type="chain" id="PRO_5019379044" evidence="1">
    <location>
        <begin position="27"/>
        <end position="300"/>
    </location>
</feature>
<keyword evidence="1" id="KW-0732">Signal</keyword>
<dbReference type="Pfam" id="PF04773">
    <property type="entry name" value="FecR"/>
    <property type="match status" value="1"/>
</dbReference>
<dbReference type="AlphaFoldDB" id="A0A444JG53"/>
<organism evidence="3 4">
    <name type="scientific">Candidatus Electrothrix marina</name>
    <dbReference type="NCBI Taxonomy" id="1859130"/>
    <lineage>
        <taxon>Bacteria</taxon>
        <taxon>Pseudomonadati</taxon>
        <taxon>Thermodesulfobacteriota</taxon>
        <taxon>Desulfobulbia</taxon>
        <taxon>Desulfobulbales</taxon>
        <taxon>Desulfobulbaceae</taxon>
        <taxon>Candidatus Electrothrix</taxon>
    </lineage>
</organism>
<dbReference type="InterPro" id="IPR006860">
    <property type="entry name" value="FecR"/>
</dbReference>
<sequence>MPTNSSLILKAIIAGMILLVPTAGSATDYSPDTLLQFIGTEHAPTFPLLPDSFTVTDNFKPTTTSSYAGAVVQLQGTAYVYHQGETRVYKLKRNLPVFTGDTLVTDKESRLSLQMIDESTLVLAAQTKLTIDRTLAGVKVRDTVLQFFFGRIRALVKKLSGDYTIRTPNVFVGVRGTDFAVAVAPAPLTKRHAQEKQPPAGILTAVLTGGKQSTVELTDISGGPSITVKPFSVAGVRTGSQAEEAVYVGSAAVPLLRRITPLPDALPGLPKKPASASAPCWPFPGEAIRATGLNFFEICD</sequence>